<dbReference type="SUPFAM" id="SSF53613">
    <property type="entry name" value="Ribokinase-like"/>
    <property type="match status" value="1"/>
</dbReference>
<evidence type="ECO:0000256" key="2">
    <source>
        <dbReference type="ARBA" id="ARBA00022679"/>
    </source>
</evidence>
<evidence type="ECO:0000313" key="5">
    <source>
        <dbReference type="EMBL" id="ROU03705.1"/>
    </source>
</evidence>
<keyword evidence="6" id="KW-1185">Reference proteome</keyword>
<dbReference type="CDD" id="cd01166">
    <property type="entry name" value="KdgK"/>
    <property type="match status" value="1"/>
</dbReference>
<dbReference type="Gene3D" id="3.40.1190.20">
    <property type="match status" value="1"/>
</dbReference>
<keyword evidence="3" id="KW-0418">Kinase</keyword>
<dbReference type="InterPro" id="IPR050306">
    <property type="entry name" value="PfkB_Carbo_kinase"/>
</dbReference>
<evidence type="ECO:0000259" key="4">
    <source>
        <dbReference type="Pfam" id="PF00294"/>
    </source>
</evidence>
<dbReference type="Pfam" id="PF00294">
    <property type="entry name" value="PfkB"/>
    <property type="match status" value="1"/>
</dbReference>
<name>A0A3N2R8E3_9RHOB</name>
<dbReference type="PANTHER" id="PTHR43085">
    <property type="entry name" value="HEXOKINASE FAMILY MEMBER"/>
    <property type="match status" value="1"/>
</dbReference>
<protein>
    <submittedName>
        <fullName evidence="5">Permease</fullName>
    </submittedName>
</protein>
<accession>A0A3N2R8E3</accession>
<sequence>MVGIGTGPVHVLGRAGMDFYAEPAGTAVAQAEGFFACLGGSAGNIAAGLARQGRAAALISAVSDDAVGRFVLAELRRYGVGSAHVAVKGGATRTSLAVTETRGAPETVIYRNGAADLMLEAEDLAGIDWAASGGLIVTGTALAAEPSRGAALAAMQAARDTGRAVVLDVDYRPYSWRSEVEAAEVCRSAAALCSLVVGNDEEWAVMAGGEGLSLARATGRDRVAIYKKGAEGCETFLPGRDFRTGIFAVTALKPMGAGDGFMAGLIAGLAEGGTMEEAVERGAAAAALVVSSKGCAPAMPTAAELEAFLAERRR</sequence>
<dbReference type="InterPro" id="IPR029056">
    <property type="entry name" value="Ribokinase-like"/>
</dbReference>
<dbReference type="AlphaFoldDB" id="A0A3N2R8E3"/>
<comment type="similarity">
    <text evidence="1">Belongs to the carbohydrate kinase PfkB family.</text>
</comment>
<keyword evidence="2" id="KW-0808">Transferase</keyword>
<dbReference type="PROSITE" id="PS00584">
    <property type="entry name" value="PFKB_KINASES_2"/>
    <property type="match status" value="1"/>
</dbReference>
<evidence type="ECO:0000313" key="6">
    <source>
        <dbReference type="Proteomes" id="UP000268016"/>
    </source>
</evidence>
<reference evidence="5 6" key="1">
    <citation type="submission" date="2018-10" db="EMBL/GenBank/DDBJ databases">
        <title>Histidinibacterium lentulum gen. nov., sp. nov., a marine bacterium from the culture broth of Picochlorum sp. 122.</title>
        <authorList>
            <person name="Wang G."/>
        </authorList>
    </citation>
    <scope>NUCLEOTIDE SEQUENCE [LARGE SCALE GENOMIC DNA]</scope>
    <source>
        <strain evidence="5 6">B17</strain>
    </source>
</reference>
<proteinExistence type="inferred from homology"/>
<dbReference type="EMBL" id="RDRB01000002">
    <property type="protein sequence ID" value="ROU03705.1"/>
    <property type="molecule type" value="Genomic_DNA"/>
</dbReference>
<dbReference type="Proteomes" id="UP000268016">
    <property type="component" value="Unassembled WGS sequence"/>
</dbReference>
<dbReference type="PANTHER" id="PTHR43085:SF49">
    <property type="entry name" value="5-DEHYDRO-2-DEOXYGLUCONOKINASE"/>
    <property type="match status" value="1"/>
</dbReference>
<dbReference type="OrthoDB" id="9792663at2"/>
<feature type="domain" description="Carbohydrate kinase PfkB" evidence="4">
    <location>
        <begin position="11"/>
        <end position="301"/>
    </location>
</feature>
<evidence type="ECO:0000256" key="1">
    <source>
        <dbReference type="ARBA" id="ARBA00010688"/>
    </source>
</evidence>
<gene>
    <name evidence="5" type="ORF">EAT49_05250</name>
</gene>
<dbReference type="InterPro" id="IPR002173">
    <property type="entry name" value="Carboh/pur_kinase_PfkB_CS"/>
</dbReference>
<evidence type="ECO:0000256" key="3">
    <source>
        <dbReference type="ARBA" id="ARBA00022777"/>
    </source>
</evidence>
<dbReference type="InterPro" id="IPR011611">
    <property type="entry name" value="PfkB_dom"/>
</dbReference>
<organism evidence="5 6">
    <name type="scientific">Histidinibacterium lentulum</name>
    <dbReference type="NCBI Taxonomy" id="2480588"/>
    <lineage>
        <taxon>Bacteria</taxon>
        <taxon>Pseudomonadati</taxon>
        <taxon>Pseudomonadota</taxon>
        <taxon>Alphaproteobacteria</taxon>
        <taxon>Rhodobacterales</taxon>
        <taxon>Paracoccaceae</taxon>
        <taxon>Histidinibacterium</taxon>
    </lineage>
</organism>
<dbReference type="RefSeq" id="WP_123641238.1">
    <property type="nucleotide sequence ID" value="NZ_ML119082.1"/>
</dbReference>
<comment type="caution">
    <text evidence="5">The sequence shown here is derived from an EMBL/GenBank/DDBJ whole genome shotgun (WGS) entry which is preliminary data.</text>
</comment>
<dbReference type="GO" id="GO:0016301">
    <property type="term" value="F:kinase activity"/>
    <property type="evidence" value="ECO:0007669"/>
    <property type="project" value="UniProtKB-KW"/>
</dbReference>